<gene>
    <name evidence="1" type="ORF">EZS28_017609</name>
</gene>
<reference evidence="1 2" key="1">
    <citation type="submission" date="2019-03" db="EMBL/GenBank/DDBJ databases">
        <title>Single cell metagenomics reveals metabolic interactions within the superorganism composed of flagellate Streblomastix strix and complex community of Bacteroidetes bacteria on its surface.</title>
        <authorList>
            <person name="Treitli S.C."/>
            <person name="Kolisko M."/>
            <person name="Husnik F."/>
            <person name="Keeling P."/>
            <person name="Hampl V."/>
        </authorList>
    </citation>
    <scope>NUCLEOTIDE SEQUENCE [LARGE SCALE GENOMIC DNA]</scope>
    <source>
        <strain evidence="1">ST1C</strain>
    </source>
</reference>
<protein>
    <recommendedName>
        <fullName evidence="3">RNase H type-1 domain-containing protein</fullName>
    </recommendedName>
</protein>
<dbReference type="AlphaFoldDB" id="A0A5J4VWA9"/>
<dbReference type="EMBL" id="SNRW01004618">
    <property type="protein sequence ID" value="KAA6386865.1"/>
    <property type="molecule type" value="Genomic_DNA"/>
</dbReference>
<name>A0A5J4VWA9_9EUKA</name>
<evidence type="ECO:0000313" key="1">
    <source>
        <dbReference type="EMBL" id="KAA6386865.1"/>
    </source>
</evidence>
<comment type="caution">
    <text evidence="1">The sequence shown here is derived from an EMBL/GenBank/DDBJ whole genome shotgun (WGS) entry which is preliminary data.</text>
</comment>
<organism evidence="1 2">
    <name type="scientific">Streblomastix strix</name>
    <dbReference type="NCBI Taxonomy" id="222440"/>
    <lineage>
        <taxon>Eukaryota</taxon>
        <taxon>Metamonada</taxon>
        <taxon>Preaxostyla</taxon>
        <taxon>Oxymonadida</taxon>
        <taxon>Streblomastigidae</taxon>
        <taxon>Streblomastix</taxon>
    </lineage>
</organism>
<accession>A0A5J4VWA9</accession>
<dbReference type="InterPro" id="IPR052055">
    <property type="entry name" value="Hepadnavirus_pol/RT"/>
</dbReference>
<dbReference type="Proteomes" id="UP000324800">
    <property type="component" value="Unassembled WGS sequence"/>
</dbReference>
<proteinExistence type="predicted"/>
<evidence type="ECO:0000313" key="2">
    <source>
        <dbReference type="Proteomes" id="UP000324800"/>
    </source>
</evidence>
<dbReference type="PANTHER" id="PTHR33050">
    <property type="entry name" value="REVERSE TRANSCRIPTASE DOMAIN-CONTAINING PROTEIN"/>
    <property type="match status" value="1"/>
</dbReference>
<evidence type="ECO:0008006" key="3">
    <source>
        <dbReference type="Google" id="ProtNLM"/>
    </source>
</evidence>
<dbReference type="PANTHER" id="PTHR33050:SF7">
    <property type="entry name" value="RIBONUCLEASE H"/>
    <property type="match status" value="1"/>
</dbReference>
<sequence length="344" mass="40047">MEMIFTTFHIKGKSNQVADALSRLSTSGDYEIRQEVLQEALRVLDIKPTIDVFANRCYRNCRRFCSIINDRWTVEQDDFKQNWKNEITFLHPLIILIQRVLNKVIKDHAQAVLVVPNWEAKHWWPSFHSAIANQVLVGKCADILVQDWRMMKKQRLHPPGDLLVAKIKGIKEKNSSMKQQDKELQVLIPSKILSKVGMQFREDIDREQDNLELAKKRSGKTWKDLRLIEDCESEPIKNIIHLYQIGSTSNNIVEIVAALALLFQLSGFKEVQIKQSTILDYEEKQCSNKESTENNEDDKYTFNICSYVNQIINFYKTNSNWSCQVTSESVYTLQERSCNSDQIL</sequence>